<evidence type="ECO:0000313" key="2">
    <source>
        <dbReference type="EMBL" id="GAA1965181.1"/>
    </source>
</evidence>
<proteinExistence type="predicted"/>
<sequence length="75" mass="8145">MLDDSKGGSRSTTASASKAGKATPETTEQPRGCSRARIRARGGQHRSAFQHLSRELQDTKSVVITEHSRRPQPAD</sequence>
<name>A0ABN2R8K6_9ACTN</name>
<feature type="region of interest" description="Disordered" evidence="1">
    <location>
        <begin position="1"/>
        <end position="75"/>
    </location>
</feature>
<accession>A0ABN2R8K6</accession>
<keyword evidence="3" id="KW-1185">Reference proteome</keyword>
<protein>
    <submittedName>
        <fullName evidence="2">Uncharacterized protein</fullName>
    </submittedName>
</protein>
<comment type="caution">
    <text evidence="2">The sequence shown here is derived from an EMBL/GenBank/DDBJ whole genome shotgun (WGS) entry which is preliminary data.</text>
</comment>
<reference evidence="2 3" key="1">
    <citation type="journal article" date="2019" name="Int. J. Syst. Evol. Microbiol.">
        <title>The Global Catalogue of Microorganisms (GCM) 10K type strain sequencing project: providing services to taxonomists for standard genome sequencing and annotation.</title>
        <authorList>
            <consortium name="The Broad Institute Genomics Platform"/>
            <consortium name="The Broad Institute Genome Sequencing Center for Infectious Disease"/>
            <person name="Wu L."/>
            <person name="Ma J."/>
        </authorList>
    </citation>
    <scope>NUCLEOTIDE SEQUENCE [LARGE SCALE GENOMIC DNA]</scope>
    <source>
        <strain evidence="2 3">JCM 16013</strain>
    </source>
</reference>
<organism evidence="2 3">
    <name type="scientific">Catenulispora subtropica</name>
    <dbReference type="NCBI Taxonomy" id="450798"/>
    <lineage>
        <taxon>Bacteria</taxon>
        <taxon>Bacillati</taxon>
        <taxon>Actinomycetota</taxon>
        <taxon>Actinomycetes</taxon>
        <taxon>Catenulisporales</taxon>
        <taxon>Catenulisporaceae</taxon>
        <taxon>Catenulispora</taxon>
    </lineage>
</organism>
<dbReference type="Proteomes" id="UP001499854">
    <property type="component" value="Unassembled WGS sequence"/>
</dbReference>
<feature type="compositionally biased region" description="Low complexity" evidence="1">
    <location>
        <begin position="8"/>
        <end position="23"/>
    </location>
</feature>
<gene>
    <name evidence="2" type="ORF">GCM10009838_23330</name>
</gene>
<dbReference type="EMBL" id="BAAAQM010000010">
    <property type="protein sequence ID" value="GAA1965181.1"/>
    <property type="molecule type" value="Genomic_DNA"/>
</dbReference>
<evidence type="ECO:0000256" key="1">
    <source>
        <dbReference type="SAM" id="MobiDB-lite"/>
    </source>
</evidence>
<feature type="compositionally biased region" description="Basic residues" evidence="1">
    <location>
        <begin position="34"/>
        <end position="44"/>
    </location>
</feature>
<evidence type="ECO:0000313" key="3">
    <source>
        <dbReference type="Proteomes" id="UP001499854"/>
    </source>
</evidence>